<dbReference type="Pfam" id="PF00005">
    <property type="entry name" value="ABC_tran"/>
    <property type="match status" value="1"/>
</dbReference>
<dbReference type="SMART" id="SM00382">
    <property type="entry name" value="AAA"/>
    <property type="match status" value="1"/>
</dbReference>
<dbReference type="GO" id="GO:0005524">
    <property type="term" value="F:ATP binding"/>
    <property type="evidence" value="ECO:0007669"/>
    <property type="project" value="UniProtKB-KW"/>
</dbReference>
<evidence type="ECO:0000256" key="4">
    <source>
        <dbReference type="ARBA" id="ARBA00022840"/>
    </source>
</evidence>
<dbReference type="CDD" id="cd03255">
    <property type="entry name" value="ABC_MJ0796_LolCDE_FtsE"/>
    <property type="match status" value="1"/>
</dbReference>
<dbReference type="InterPro" id="IPR017911">
    <property type="entry name" value="MacB-like_ATP-bd"/>
</dbReference>
<keyword evidence="3" id="KW-0547">Nucleotide-binding</keyword>
<evidence type="ECO:0000313" key="7">
    <source>
        <dbReference type="Proteomes" id="UP000614200"/>
    </source>
</evidence>
<protein>
    <submittedName>
        <fullName evidence="6">ABC transporter ATP-binding protein</fullName>
    </submittedName>
</protein>
<keyword evidence="4 6" id="KW-0067">ATP-binding</keyword>
<dbReference type="InterPro" id="IPR003439">
    <property type="entry name" value="ABC_transporter-like_ATP-bd"/>
</dbReference>
<keyword evidence="7" id="KW-1185">Reference proteome</keyword>
<dbReference type="InterPro" id="IPR027417">
    <property type="entry name" value="P-loop_NTPase"/>
</dbReference>
<keyword evidence="2" id="KW-0813">Transport</keyword>
<dbReference type="Gene3D" id="3.40.50.300">
    <property type="entry name" value="P-loop containing nucleotide triphosphate hydrolases"/>
    <property type="match status" value="1"/>
</dbReference>
<dbReference type="PROSITE" id="PS50893">
    <property type="entry name" value="ABC_TRANSPORTER_2"/>
    <property type="match status" value="1"/>
</dbReference>
<dbReference type="InterPro" id="IPR003593">
    <property type="entry name" value="AAA+_ATPase"/>
</dbReference>
<gene>
    <name evidence="6" type="ORF">ISU02_06555</name>
</gene>
<dbReference type="InterPro" id="IPR017871">
    <property type="entry name" value="ABC_transporter-like_CS"/>
</dbReference>
<evidence type="ECO:0000259" key="5">
    <source>
        <dbReference type="PROSITE" id="PS50893"/>
    </source>
</evidence>
<dbReference type="PROSITE" id="PS00211">
    <property type="entry name" value="ABC_TRANSPORTER_1"/>
    <property type="match status" value="1"/>
</dbReference>
<comment type="similarity">
    <text evidence="1">Belongs to the ABC transporter superfamily.</text>
</comment>
<dbReference type="RefSeq" id="WP_194701008.1">
    <property type="nucleotide sequence ID" value="NZ_JADKNH010000003.1"/>
</dbReference>
<sequence>MESILVAKNLSKTYQMGEVTVSALRDVNFEIYDGEFVVVLGPSGSGKSTMLNMIGGMDQASEGEIYFRGKALHNATDKTLTQFRRNAIGFVFQFYNLIPNLTAYENVKLSVELSKDPLDIEMVLNEVELLDRSDHFPSQLSGGQQQRVAIARAIAKNPDILLCDEPTGALDFSTGLSVLNLLKKFNKTYKKTVVIITHNAGIGKIGDRVFYIKDGQIEKVVVNDKPLAPEEVTW</sequence>
<accession>A0ABR9ZQP8</accession>
<reference evidence="6 7" key="1">
    <citation type="submission" date="2020-11" db="EMBL/GenBank/DDBJ databases">
        <title>Fusibacter basophilias sp. nov.</title>
        <authorList>
            <person name="Qiu D."/>
        </authorList>
    </citation>
    <scope>NUCLEOTIDE SEQUENCE [LARGE SCALE GENOMIC DNA]</scope>
    <source>
        <strain evidence="6 7">Q10-2</strain>
    </source>
</reference>
<dbReference type="SUPFAM" id="SSF52540">
    <property type="entry name" value="P-loop containing nucleoside triphosphate hydrolases"/>
    <property type="match status" value="1"/>
</dbReference>
<evidence type="ECO:0000256" key="2">
    <source>
        <dbReference type="ARBA" id="ARBA00022448"/>
    </source>
</evidence>
<dbReference type="EMBL" id="JADKNH010000003">
    <property type="protein sequence ID" value="MBF4692771.1"/>
    <property type="molecule type" value="Genomic_DNA"/>
</dbReference>
<evidence type="ECO:0000256" key="1">
    <source>
        <dbReference type="ARBA" id="ARBA00005417"/>
    </source>
</evidence>
<dbReference type="PANTHER" id="PTHR42798:SF2">
    <property type="entry name" value="ABC TRANSPORTER ATP-BINDING PROTEIN MG467-RELATED"/>
    <property type="match status" value="1"/>
</dbReference>
<name>A0ABR9ZQP8_9FIRM</name>
<evidence type="ECO:0000313" key="6">
    <source>
        <dbReference type="EMBL" id="MBF4692771.1"/>
    </source>
</evidence>
<dbReference type="PANTHER" id="PTHR42798">
    <property type="entry name" value="LIPOPROTEIN-RELEASING SYSTEM ATP-BINDING PROTEIN LOLD"/>
    <property type="match status" value="1"/>
</dbReference>
<evidence type="ECO:0000256" key="3">
    <source>
        <dbReference type="ARBA" id="ARBA00022741"/>
    </source>
</evidence>
<feature type="domain" description="ABC transporter" evidence="5">
    <location>
        <begin position="5"/>
        <end position="234"/>
    </location>
</feature>
<comment type="caution">
    <text evidence="6">The sequence shown here is derived from an EMBL/GenBank/DDBJ whole genome shotgun (WGS) entry which is preliminary data.</text>
</comment>
<proteinExistence type="inferred from homology"/>
<organism evidence="6 7">
    <name type="scientific">Fusibacter ferrireducens</name>
    <dbReference type="NCBI Taxonomy" id="2785058"/>
    <lineage>
        <taxon>Bacteria</taxon>
        <taxon>Bacillati</taxon>
        <taxon>Bacillota</taxon>
        <taxon>Clostridia</taxon>
        <taxon>Eubacteriales</taxon>
        <taxon>Eubacteriales Family XII. Incertae Sedis</taxon>
        <taxon>Fusibacter</taxon>
    </lineage>
</organism>
<dbReference type="Proteomes" id="UP000614200">
    <property type="component" value="Unassembled WGS sequence"/>
</dbReference>